<evidence type="ECO:0000256" key="4">
    <source>
        <dbReference type="ARBA" id="ARBA00023211"/>
    </source>
</evidence>
<proteinExistence type="predicted"/>
<keyword evidence="7" id="KW-1185">Reference proteome</keyword>
<dbReference type="InterPro" id="IPR004843">
    <property type="entry name" value="Calcineurin-like_PHP"/>
</dbReference>
<reference evidence="6 7" key="1">
    <citation type="journal article" date="2013" name="Genome Biol.">
        <title>Genome of Acanthamoeba castellanii highlights extensive lateral gene transfer and early evolution of tyrosine kinase signaling.</title>
        <authorList>
            <person name="Clarke M."/>
            <person name="Lohan A.J."/>
            <person name="Liu B."/>
            <person name="Lagkouvardos I."/>
            <person name="Roy S."/>
            <person name="Zafar N."/>
            <person name="Bertelli C."/>
            <person name="Schilde C."/>
            <person name="Kianianmomeni A."/>
            <person name="Burglin T.R."/>
            <person name="Frech C."/>
            <person name="Turcotte B."/>
            <person name="Kopec K.O."/>
            <person name="Synnott J.M."/>
            <person name="Choo C."/>
            <person name="Paponov I."/>
            <person name="Finkler A."/>
            <person name="Soon Heng Tan C."/>
            <person name="Hutchins A.P."/>
            <person name="Weinmeier T."/>
            <person name="Rattei T."/>
            <person name="Chu J.S."/>
            <person name="Gimenez G."/>
            <person name="Irimia M."/>
            <person name="Rigden D.J."/>
            <person name="Fitzpatrick D.A."/>
            <person name="Lorenzo-Morales J."/>
            <person name="Bateman A."/>
            <person name="Chiu C.H."/>
            <person name="Tang P."/>
            <person name="Hegemann P."/>
            <person name="Fromm H."/>
            <person name="Raoult D."/>
            <person name="Greub G."/>
            <person name="Miranda-Saavedra D."/>
            <person name="Chen N."/>
            <person name="Nash P."/>
            <person name="Ginger M.L."/>
            <person name="Horn M."/>
            <person name="Schaap P."/>
            <person name="Caler L."/>
            <person name="Loftus B."/>
        </authorList>
    </citation>
    <scope>NUCLEOTIDE SEQUENCE [LARGE SCALE GENOMIC DNA]</scope>
    <source>
        <strain evidence="6 7">Neff</strain>
    </source>
</reference>
<dbReference type="PANTHER" id="PTHR45619">
    <property type="entry name" value="SERINE/THREONINE-PROTEIN PHOSPHATASE PP2A-RELATED"/>
    <property type="match status" value="1"/>
</dbReference>
<dbReference type="GeneID" id="14923182"/>
<dbReference type="InterPro" id="IPR029052">
    <property type="entry name" value="Metallo-depent_PP-like"/>
</dbReference>
<accession>L8H9Q8</accession>
<sequence length="468" mass="51651">MEGDVSSAPQTDCVWDCLADEVVLCVFHALLPSPGSVLGVSSLGCAQAEGEAACAGDNELRALCLQLPRWPASPARSVQARVPGLVGLVEFTVGRVHTPLDGPPQAALWLYRRPNDRGAGVDDEWRRTQSSIACPEPFANWKACYAWHAGWLDRELAHLWEGRLPDMRCLVLLCLMAQEVLNREPNVLRLSSPITVAAGPRGQFADLVKLMRLVLEGKEPPATKYLFLGGYTERGGTGLQCFLLLLALKVRYPDHVYLLRGGKDNASMSRLYGLYDECKKYGSVRSWKLLVSTFQCLPLAAVIDERTFCVHHGMSPKLHTLNDMDALARNELAEDEAPLCDLLFSEPQDSPCWVPNEDLFGYLWGPDVTEWWNSNNGLEFLVRSGGYIAEGYEKKHGGRVISLCSAPDWCGTLKNPGAVLLIDRSSMRILLFEAASDCMRGLPIRSEDLHLAVSHGEVLPTDHRGAEL</sequence>
<dbReference type="InterPro" id="IPR047129">
    <property type="entry name" value="PPA2-like"/>
</dbReference>
<protein>
    <recommendedName>
        <fullName evidence="1">protein-serine/threonine phosphatase</fullName>
        <ecNumber evidence="1">3.1.3.16</ecNumber>
    </recommendedName>
</protein>
<dbReference type="GO" id="GO:0046872">
    <property type="term" value="F:metal ion binding"/>
    <property type="evidence" value="ECO:0007669"/>
    <property type="project" value="UniProtKB-KW"/>
</dbReference>
<dbReference type="Gene3D" id="3.60.21.10">
    <property type="match status" value="1"/>
</dbReference>
<dbReference type="GO" id="GO:0004722">
    <property type="term" value="F:protein serine/threonine phosphatase activity"/>
    <property type="evidence" value="ECO:0007669"/>
    <property type="project" value="UniProtKB-EC"/>
</dbReference>
<gene>
    <name evidence="6" type="ORF">ACA1_251050</name>
</gene>
<dbReference type="STRING" id="1257118.L8H9Q8"/>
<dbReference type="EC" id="3.1.3.16" evidence="1"/>
<evidence type="ECO:0000256" key="3">
    <source>
        <dbReference type="ARBA" id="ARBA00022801"/>
    </source>
</evidence>
<name>L8H9Q8_ACACF</name>
<dbReference type="SMART" id="SM00156">
    <property type="entry name" value="PP2Ac"/>
    <property type="match status" value="1"/>
</dbReference>
<dbReference type="VEuPathDB" id="AmoebaDB:ACA1_251050"/>
<evidence type="ECO:0000313" key="7">
    <source>
        <dbReference type="Proteomes" id="UP000011083"/>
    </source>
</evidence>
<evidence type="ECO:0000256" key="2">
    <source>
        <dbReference type="ARBA" id="ARBA00022723"/>
    </source>
</evidence>
<feature type="domain" description="Serine/threonine specific protein phosphatases" evidence="5">
    <location>
        <begin position="164"/>
        <end position="436"/>
    </location>
</feature>
<keyword evidence="4" id="KW-0464">Manganese</keyword>
<evidence type="ECO:0000256" key="1">
    <source>
        <dbReference type="ARBA" id="ARBA00013081"/>
    </source>
</evidence>
<dbReference type="KEGG" id="acan:ACA1_251050"/>
<keyword evidence="3" id="KW-0378">Hydrolase</keyword>
<dbReference type="InterPro" id="IPR006186">
    <property type="entry name" value="Ser/Thr-sp_prot-phosphatase"/>
</dbReference>
<dbReference type="PRINTS" id="PR00114">
    <property type="entry name" value="STPHPHTASE"/>
</dbReference>
<dbReference type="Pfam" id="PF00149">
    <property type="entry name" value="Metallophos"/>
    <property type="match status" value="1"/>
</dbReference>
<dbReference type="AlphaFoldDB" id="L8H9Q8"/>
<dbReference type="RefSeq" id="XP_004367510.1">
    <property type="nucleotide sequence ID" value="XM_004367453.1"/>
</dbReference>
<keyword evidence="2" id="KW-0479">Metal-binding</keyword>
<dbReference type="EMBL" id="KB007885">
    <property type="protein sequence ID" value="ELR22254.1"/>
    <property type="molecule type" value="Genomic_DNA"/>
</dbReference>
<dbReference type="Proteomes" id="UP000011083">
    <property type="component" value="Unassembled WGS sequence"/>
</dbReference>
<evidence type="ECO:0000259" key="5">
    <source>
        <dbReference type="SMART" id="SM00156"/>
    </source>
</evidence>
<evidence type="ECO:0000313" key="6">
    <source>
        <dbReference type="EMBL" id="ELR22254.1"/>
    </source>
</evidence>
<organism evidence="6 7">
    <name type="scientific">Acanthamoeba castellanii (strain ATCC 30010 / Neff)</name>
    <dbReference type="NCBI Taxonomy" id="1257118"/>
    <lineage>
        <taxon>Eukaryota</taxon>
        <taxon>Amoebozoa</taxon>
        <taxon>Discosea</taxon>
        <taxon>Longamoebia</taxon>
        <taxon>Centramoebida</taxon>
        <taxon>Acanthamoebidae</taxon>
        <taxon>Acanthamoeba</taxon>
    </lineage>
</organism>
<dbReference type="SUPFAM" id="SSF56300">
    <property type="entry name" value="Metallo-dependent phosphatases"/>
    <property type="match status" value="1"/>
</dbReference>